<dbReference type="AlphaFoldDB" id="A0A8T0FAS3"/>
<evidence type="ECO:0000313" key="2">
    <source>
        <dbReference type="Proteomes" id="UP000807504"/>
    </source>
</evidence>
<keyword evidence="2" id="KW-1185">Reference proteome</keyword>
<dbReference type="EMBL" id="JABXBU010000015">
    <property type="protein sequence ID" value="KAF8786529.1"/>
    <property type="molecule type" value="Genomic_DNA"/>
</dbReference>
<gene>
    <name evidence="1" type="ORF">HNY73_008229</name>
</gene>
<proteinExistence type="predicted"/>
<protein>
    <submittedName>
        <fullName evidence="1">Uncharacterized protein</fullName>
    </submittedName>
</protein>
<reference evidence="1" key="2">
    <citation type="submission" date="2020-06" db="EMBL/GenBank/DDBJ databases">
        <authorList>
            <person name="Sheffer M."/>
        </authorList>
    </citation>
    <scope>NUCLEOTIDE SEQUENCE</scope>
</reference>
<reference evidence="1" key="1">
    <citation type="journal article" date="2020" name="bioRxiv">
        <title>Chromosome-level reference genome of the European wasp spider Argiope bruennichi: a resource for studies on range expansion and evolutionary adaptation.</title>
        <authorList>
            <person name="Sheffer M.M."/>
            <person name="Hoppe A."/>
            <person name="Krehenwinkel H."/>
            <person name="Uhl G."/>
            <person name="Kuss A.W."/>
            <person name="Jensen L."/>
            <person name="Jensen C."/>
            <person name="Gillespie R.G."/>
            <person name="Hoff K.J."/>
            <person name="Prost S."/>
        </authorList>
    </citation>
    <scope>NUCLEOTIDE SEQUENCE</scope>
</reference>
<evidence type="ECO:0000313" key="1">
    <source>
        <dbReference type="EMBL" id="KAF8786529.1"/>
    </source>
</evidence>
<comment type="caution">
    <text evidence="1">The sequence shown here is derived from an EMBL/GenBank/DDBJ whole genome shotgun (WGS) entry which is preliminary data.</text>
</comment>
<dbReference type="Proteomes" id="UP000807504">
    <property type="component" value="Unassembled WGS sequence"/>
</dbReference>
<organism evidence="1 2">
    <name type="scientific">Argiope bruennichi</name>
    <name type="common">Wasp spider</name>
    <name type="synonym">Aranea bruennichi</name>
    <dbReference type="NCBI Taxonomy" id="94029"/>
    <lineage>
        <taxon>Eukaryota</taxon>
        <taxon>Metazoa</taxon>
        <taxon>Ecdysozoa</taxon>
        <taxon>Arthropoda</taxon>
        <taxon>Chelicerata</taxon>
        <taxon>Arachnida</taxon>
        <taxon>Araneae</taxon>
        <taxon>Araneomorphae</taxon>
        <taxon>Entelegynae</taxon>
        <taxon>Araneoidea</taxon>
        <taxon>Araneidae</taxon>
        <taxon>Argiope</taxon>
    </lineage>
</organism>
<accession>A0A8T0FAS3</accession>
<name>A0A8T0FAS3_ARGBR</name>
<sequence>MRKKPSAKKLEINLLCFSENNGGAGGISKDEITRWNGIANASFHCIPLYHLFVIEDLMHPVSASPEYDGLTDELGIIEWNGRTPDGAYTLCIRTYYDNLLEF</sequence>